<feature type="transmembrane region" description="Helical" evidence="11">
    <location>
        <begin position="450"/>
        <end position="476"/>
    </location>
</feature>
<comment type="similarity">
    <text evidence="11">Belongs to the chloride channel (TC 2.A.49) family.</text>
</comment>
<keyword evidence="5 11" id="KW-1133">Transmembrane helix</keyword>
<evidence type="ECO:0000256" key="1">
    <source>
        <dbReference type="ARBA" id="ARBA00004141"/>
    </source>
</evidence>
<dbReference type="EMBL" id="OU963863">
    <property type="protein sequence ID" value="CAH0385232.1"/>
    <property type="molecule type" value="Genomic_DNA"/>
</dbReference>
<dbReference type="InterPro" id="IPR051280">
    <property type="entry name" value="Cl-channel/antiporter"/>
</dbReference>
<evidence type="ECO:0000256" key="7">
    <source>
        <dbReference type="ARBA" id="ARBA00023122"/>
    </source>
</evidence>
<dbReference type="SUPFAM" id="SSF54631">
    <property type="entry name" value="CBS-domain pair"/>
    <property type="match status" value="1"/>
</dbReference>
<dbReference type="CDD" id="cd04591">
    <property type="entry name" value="CBS_pair_voltage-gated_CLC_euk_bac"/>
    <property type="match status" value="1"/>
</dbReference>
<evidence type="ECO:0000313" key="14">
    <source>
        <dbReference type="Proteomes" id="UP001152759"/>
    </source>
</evidence>
<dbReference type="PROSITE" id="PS51371">
    <property type="entry name" value="CBS"/>
    <property type="match status" value="1"/>
</dbReference>
<evidence type="ECO:0000313" key="13">
    <source>
        <dbReference type="EMBL" id="CAH0385232.1"/>
    </source>
</evidence>
<dbReference type="Pfam" id="PF00654">
    <property type="entry name" value="Voltage_CLC"/>
    <property type="match status" value="1"/>
</dbReference>
<evidence type="ECO:0000256" key="2">
    <source>
        <dbReference type="ARBA" id="ARBA00022448"/>
    </source>
</evidence>
<feature type="transmembrane region" description="Helical" evidence="11">
    <location>
        <begin position="115"/>
        <end position="139"/>
    </location>
</feature>
<feature type="transmembrane region" description="Helical" evidence="11">
    <location>
        <begin position="169"/>
        <end position="186"/>
    </location>
</feature>
<proteinExistence type="inferred from homology"/>
<feature type="domain" description="CBS" evidence="12">
    <location>
        <begin position="687"/>
        <end position="747"/>
    </location>
</feature>
<sequence length="754" mass="84516">MKLQELNARGQSSVSTVSSTRLIRARSKSINFVSTKYESLDYDICENMLVVDEERSKGYNYIMQINIIRYILFLVIGLLVGLITLFIDFSIQFLTQPKYRILRVLTDECHKHCYIYLYVVWCLLVMVPTAIGSFLAIYVESESSGSGVPAVLCYLNGVSMPRMMTLKTLVCKVAGVICAVVAGLGAGKEGPLIHIGTIIGGLIPSMNIPNRKISSYMNYFQNDKERRDFSAGGAAAGVAAAFGAPIGGVLMSLEEGTSFWSVLLMWRIFICGIISSFFFNFFLSWHHGHSGKMAYDELFFFGKFSDAELRYEVFELPLFILMGAIGGLIGALCVELNMWLTVFRSRFIKKKWQKFLEAMMVAFITVNFGVFSIYAMSNVCLPVNYRPDNAVQVNCKENEVNIQSYFWFQIQENMLKHLLHSPIAVFQAVPLLVHLLLYSIMILLTTGLSISAGLFIPNLIVGALWGRLFCIGLKYLFPHADWIIPGKYALVGAAVQLAGMVRCTISLSVVVIEATGNITFALPVMFALATTKWIGDFISEGVYEMQINLRGLPILPTDPPPLTSNITAEEIMSTSVVTIPTCVVVAEVLAKLKNTNFHCFPVVGQSTLVNTQDPDFLIPYGQLEGLILRSQLIVLLMNKAFEESHPADFETRLNMFRKAYACQQVDVESLELTTAEKEMVLDLRAYMNPSPYSVRAVTSLPRIFRLFRSLGLRHIIVVNNVNQVVGIVTRKDLARFRLWVHRGNMRLKELRVHS</sequence>
<dbReference type="InterPro" id="IPR000644">
    <property type="entry name" value="CBS_dom"/>
</dbReference>
<evidence type="ECO:0000259" key="12">
    <source>
        <dbReference type="PROSITE" id="PS51371"/>
    </source>
</evidence>
<dbReference type="InterPro" id="IPR014743">
    <property type="entry name" value="Cl-channel_core"/>
</dbReference>
<feature type="transmembrane region" description="Helical" evidence="11">
    <location>
        <begin position="518"/>
        <end position="535"/>
    </location>
</feature>
<dbReference type="PANTHER" id="PTHR11689:SF136">
    <property type="entry name" value="H(+)_CL(-) EXCHANGE TRANSPORTER 7"/>
    <property type="match status" value="1"/>
</dbReference>
<name>A0A9P0A6D2_BEMTA</name>
<protein>
    <recommendedName>
        <fullName evidence="11">Chloride channel protein</fullName>
    </recommendedName>
</protein>
<keyword evidence="8 11" id="KW-0472">Membrane</keyword>
<evidence type="ECO:0000256" key="8">
    <source>
        <dbReference type="ARBA" id="ARBA00023136"/>
    </source>
</evidence>
<dbReference type="SUPFAM" id="SSF81340">
    <property type="entry name" value="Clc chloride channel"/>
    <property type="match status" value="1"/>
</dbReference>
<dbReference type="Gene3D" id="3.10.580.10">
    <property type="entry name" value="CBS-domain"/>
    <property type="match status" value="1"/>
</dbReference>
<feature type="transmembrane region" description="Helical" evidence="11">
    <location>
        <begin position="355"/>
        <end position="376"/>
    </location>
</feature>
<evidence type="ECO:0000256" key="6">
    <source>
        <dbReference type="ARBA" id="ARBA00023065"/>
    </source>
</evidence>
<dbReference type="Gene3D" id="1.10.3080.10">
    <property type="entry name" value="Clc chloride channel"/>
    <property type="match status" value="1"/>
</dbReference>
<evidence type="ECO:0000256" key="9">
    <source>
        <dbReference type="ARBA" id="ARBA00023214"/>
    </source>
</evidence>
<keyword evidence="7 10" id="KW-0129">CBS domain</keyword>
<gene>
    <name evidence="13" type="ORF">BEMITA_LOCUS4482</name>
</gene>
<evidence type="ECO:0000256" key="5">
    <source>
        <dbReference type="ARBA" id="ARBA00022989"/>
    </source>
</evidence>
<keyword evidence="3 11" id="KW-0812">Transmembrane</keyword>
<dbReference type="PANTHER" id="PTHR11689">
    <property type="entry name" value="CHLORIDE CHANNEL PROTEIN CLC FAMILY MEMBER"/>
    <property type="match status" value="1"/>
</dbReference>
<feature type="transmembrane region" description="Helical" evidence="11">
    <location>
        <begin position="318"/>
        <end position="343"/>
    </location>
</feature>
<dbReference type="GO" id="GO:0005765">
    <property type="term" value="C:lysosomal membrane"/>
    <property type="evidence" value="ECO:0007669"/>
    <property type="project" value="TreeGrafter"/>
</dbReference>
<keyword evidence="9 11" id="KW-0868">Chloride</keyword>
<keyword evidence="4" id="KW-0677">Repeat</keyword>
<dbReference type="Proteomes" id="UP001152759">
    <property type="component" value="Chromosome 2"/>
</dbReference>
<feature type="transmembrane region" description="Helical" evidence="11">
    <location>
        <begin position="192"/>
        <end position="208"/>
    </location>
</feature>
<dbReference type="AlphaFoldDB" id="A0A9P0A6D2"/>
<feature type="transmembrane region" description="Helical" evidence="11">
    <location>
        <begin position="229"/>
        <end position="253"/>
    </location>
</feature>
<feature type="transmembrane region" description="Helical" evidence="11">
    <location>
        <begin position="423"/>
        <end position="444"/>
    </location>
</feature>
<accession>A0A9P0A6D2</accession>
<dbReference type="InterPro" id="IPR046342">
    <property type="entry name" value="CBS_dom_sf"/>
</dbReference>
<feature type="transmembrane region" description="Helical" evidence="11">
    <location>
        <begin position="70"/>
        <end position="95"/>
    </location>
</feature>
<evidence type="ECO:0000256" key="4">
    <source>
        <dbReference type="ARBA" id="ARBA00022737"/>
    </source>
</evidence>
<organism evidence="13 14">
    <name type="scientific">Bemisia tabaci</name>
    <name type="common">Sweetpotato whitefly</name>
    <name type="synonym">Aleurodes tabaci</name>
    <dbReference type="NCBI Taxonomy" id="7038"/>
    <lineage>
        <taxon>Eukaryota</taxon>
        <taxon>Metazoa</taxon>
        <taxon>Ecdysozoa</taxon>
        <taxon>Arthropoda</taxon>
        <taxon>Hexapoda</taxon>
        <taxon>Insecta</taxon>
        <taxon>Pterygota</taxon>
        <taxon>Neoptera</taxon>
        <taxon>Paraneoptera</taxon>
        <taxon>Hemiptera</taxon>
        <taxon>Sternorrhyncha</taxon>
        <taxon>Aleyrodoidea</taxon>
        <taxon>Aleyrodidae</taxon>
        <taxon>Aleyrodinae</taxon>
        <taxon>Bemisia</taxon>
    </lineage>
</organism>
<reference evidence="13" key="1">
    <citation type="submission" date="2021-12" db="EMBL/GenBank/DDBJ databases">
        <authorList>
            <person name="King R."/>
        </authorList>
    </citation>
    <scope>NUCLEOTIDE SEQUENCE</scope>
</reference>
<evidence type="ECO:0000256" key="11">
    <source>
        <dbReference type="RuleBase" id="RU361221"/>
    </source>
</evidence>
<feature type="transmembrane region" description="Helical" evidence="11">
    <location>
        <begin position="259"/>
        <end position="283"/>
    </location>
</feature>
<dbReference type="InterPro" id="IPR001807">
    <property type="entry name" value="ClC"/>
</dbReference>
<keyword evidence="14" id="KW-1185">Reference proteome</keyword>
<evidence type="ECO:0000256" key="3">
    <source>
        <dbReference type="ARBA" id="ARBA00022692"/>
    </source>
</evidence>
<dbReference type="GO" id="GO:0005254">
    <property type="term" value="F:chloride channel activity"/>
    <property type="evidence" value="ECO:0007669"/>
    <property type="project" value="UniProtKB-UniRule"/>
</dbReference>
<keyword evidence="2 11" id="KW-0813">Transport</keyword>
<evidence type="ECO:0000256" key="10">
    <source>
        <dbReference type="PROSITE-ProRule" id="PRU00703"/>
    </source>
</evidence>
<dbReference type="SMART" id="SM00116">
    <property type="entry name" value="CBS"/>
    <property type="match status" value="2"/>
</dbReference>
<comment type="subcellular location">
    <subcellularLocation>
        <location evidence="1 11">Membrane</location>
        <topology evidence="1 11">Multi-pass membrane protein</topology>
    </subcellularLocation>
</comment>
<dbReference type="Pfam" id="PF00571">
    <property type="entry name" value="CBS"/>
    <property type="match status" value="1"/>
</dbReference>
<dbReference type="PRINTS" id="PR00762">
    <property type="entry name" value="CLCHANNEL"/>
</dbReference>
<keyword evidence="6 11" id="KW-0406">Ion transport</keyword>